<evidence type="ECO:0000313" key="3">
    <source>
        <dbReference type="Proteomes" id="UP000182375"/>
    </source>
</evidence>
<gene>
    <name evidence="2" type="ORF">SAMN04490357_2886</name>
</gene>
<sequence>MTTVRTAPVRRPRTGSGATYARAVVDQLRMHATSPMAIFSTLAMPCVFAFVVHANATRGFSRHTTSDMAVGSAGIGMLDSIIVLVLFSMMGEKQWKTLYAALGSPGGLVPVVLGRLTGTAVQSLTALPGTLIVLGLLFGVDGGFDWTRWLVGGVLLAFATASMIGLLGFVVLRFPFSAGMTNGLTGLIMALSALIVPQSALPAPVRKVALIVPQSHVMAWIRGAGADQLPAAVGLTAVFCALVVVAVRRLEKTVRHDALPLEA</sequence>
<dbReference type="Proteomes" id="UP000182375">
    <property type="component" value="Unassembled WGS sequence"/>
</dbReference>
<feature type="transmembrane region" description="Helical" evidence="1">
    <location>
        <begin position="36"/>
        <end position="56"/>
    </location>
</feature>
<dbReference type="AlphaFoldDB" id="A0A1H4VAQ4"/>
<organism evidence="2 3">
    <name type="scientific">Streptomyces misionensis</name>
    <dbReference type="NCBI Taxonomy" id="67331"/>
    <lineage>
        <taxon>Bacteria</taxon>
        <taxon>Bacillati</taxon>
        <taxon>Actinomycetota</taxon>
        <taxon>Actinomycetes</taxon>
        <taxon>Kitasatosporales</taxon>
        <taxon>Streptomycetaceae</taxon>
        <taxon>Streptomyces</taxon>
    </lineage>
</organism>
<name>A0A1H4VAQ4_9ACTN</name>
<feature type="transmembrane region" description="Helical" evidence="1">
    <location>
        <begin position="123"/>
        <end position="140"/>
    </location>
</feature>
<feature type="transmembrane region" description="Helical" evidence="1">
    <location>
        <begin position="146"/>
        <end position="172"/>
    </location>
</feature>
<keyword evidence="1" id="KW-1133">Transmembrane helix</keyword>
<dbReference type="EMBL" id="FNTD01000004">
    <property type="protein sequence ID" value="SEC78023.1"/>
    <property type="molecule type" value="Genomic_DNA"/>
</dbReference>
<dbReference type="STRING" id="67331.SAMN04490357_2886"/>
<feature type="transmembrane region" description="Helical" evidence="1">
    <location>
        <begin position="229"/>
        <end position="247"/>
    </location>
</feature>
<dbReference type="GeneID" id="95512038"/>
<feature type="transmembrane region" description="Helical" evidence="1">
    <location>
        <begin position="68"/>
        <end position="91"/>
    </location>
</feature>
<feature type="transmembrane region" description="Helical" evidence="1">
    <location>
        <begin position="184"/>
        <end position="201"/>
    </location>
</feature>
<protein>
    <submittedName>
        <fullName evidence="2">ABC-type multidrug transport system, permease component</fullName>
    </submittedName>
</protein>
<accession>A0A1H4VAQ4</accession>
<dbReference type="RefSeq" id="WP_070025204.1">
    <property type="nucleotide sequence ID" value="NZ_FNTD01000004.1"/>
</dbReference>
<evidence type="ECO:0000313" key="2">
    <source>
        <dbReference type="EMBL" id="SEC78023.1"/>
    </source>
</evidence>
<keyword evidence="1" id="KW-0812">Transmembrane</keyword>
<reference evidence="2 3" key="1">
    <citation type="submission" date="2016-10" db="EMBL/GenBank/DDBJ databases">
        <authorList>
            <person name="de Groot N.N."/>
        </authorList>
    </citation>
    <scope>NUCLEOTIDE SEQUENCE [LARGE SCALE GENOMIC DNA]</scope>
    <source>
        <strain evidence="2 3">DSM 40306</strain>
    </source>
</reference>
<proteinExistence type="predicted"/>
<evidence type="ECO:0000256" key="1">
    <source>
        <dbReference type="SAM" id="Phobius"/>
    </source>
</evidence>
<keyword evidence="1" id="KW-0472">Membrane</keyword>